<dbReference type="Gene3D" id="3.90.1030.20">
    <property type="entry name" value="DNA polymerase delta, p66 (Cdc27) subunit, wHTH domain"/>
    <property type="match status" value="1"/>
</dbReference>
<reference evidence="6" key="1">
    <citation type="submission" date="2022-11" db="EMBL/GenBank/DDBJ databases">
        <title>Centuries of genome instability and evolution in soft-shell clam transmissible cancer (bioRxiv).</title>
        <authorList>
            <person name="Hart S.F.M."/>
            <person name="Yonemitsu M.A."/>
            <person name="Giersch R.M."/>
            <person name="Beal B.F."/>
            <person name="Arriagada G."/>
            <person name="Davis B.W."/>
            <person name="Ostrander E.A."/>
            <person name="Goff S.P."/>
            <person name="Metzger M.J."/>
        </authorList>
    </citation>
    <scope>NUCLEOTIDE SEQUENCE</scope>
    <source>
        <strain evidence="6">MELC-2E11</strain>
        <tissue evidence="6">Siphon/mantle</tissue>
    </source>
</reference>
<organism evidence="6 7">
    <name type="scientific">Mya arenaria</name>
    <name type="common">Soft-shell clam</name>
    <dbReference type="NCBI Taxonomy" id="6604"/>
    <lineage>
        <taxon>Eukaryota</taxon>
        <taxon>Metazoa</taxon>
        <taxon>Spiralia</taxon>
        <taxon>Lophotrochozoa</taxon>
        <taxon>Mollusca</taxon>
        <taxon>Bivalvia</taxon>
        <taxon>Autobranchia</taxon>
        <taxon>Heteroconchia</taxon>
        <taxon>Euheterodonta</taxon>
        <taxon>Imparidentia</taxon>
        <taxon>Neoheterodontei</taxon>
        <taxon>Myida</taxon>
        <taxon>Myoidea</taxon>
        <taxon>Myidae</taxon>
        <taxon>Mya</taxon>
    </lineage>
</organism>
<evidence type="ECO:0000313" key="6">
    <source>
        <dbReference type="EMBL" id="WAR27412.1"/>
    </source>
</evidence>
<keyword evidence="4" id="KW-0539">Nucleus</keyword>
<gene>
    <name evidence="6" type="ORF">MAR_013116</name>
</gene>
<feature type="region of interest" description="Disordered" evidence="5">
    <location>
        <begin position="118"/>
        <end position="329"/>
    </location>
</feature>
<evidence type="ECO:0000256" key="1">
    <source>
        <dbReference type="ARBA" id="ARBA00004123"/>
    </source>
</evidence>
<evidence type="ECO:0000256" key="4">
    <source>
        <dbReference type="ARBA" id="ARBA00023242"/>
    </source>
</evidence>
<protein>
    <recommendedName>
        <fullName evidence="2">DNA polymerase delta subunit 3</fullName>
    </recommendedName>
</protein>
<dbReference type="EMBL" id="CP111026">
    <property type="protein sequence ID" value="WAR27412.1"/>
    <property type="molecule type" value="Genomic_DNA"/>
</dbReference>
<dbReference type="PANTHER" id="PTHR17598:SF13">
    <property type="entry name" value="DNA POLYMERASE DELTA SUBUNIT 3"/>
    <property type="match status" value="1"/>
</dbReference>
<feature type="compositionally biased region" description="Basic residues" evidence="5">
    <location>
        <begin position="241"/>
        <end position="254"/>
    </location>
</feature>
<evidence type="ECO:0000256" key="2">
    <source>
        <dbReference type="ARBA" id="ARBA00017589"/>
    </source>
</evidence>
<proteinExistence type="predicted"/>
<keyword evidence="7" id="KW-1185">Reference proteome</keyword>
<dbReference type="Pfam" id="PF09507">
    <property type="entry name" value="CDC27"/>
    <property type="match status" value="2"/>
</dbReference>
<feature type="compositionally biased region" description="Polar residues" evidence="5">
    <location>
        <begin position="319"/>
        <end position="329"/>
    </location>
</feature>
<comment type="subcellular location">
    <subcellularLocation>
        <location evidence="1">Nucleus</location>
    </subcellularLocation>
</comment>
<feature type="compositionally biased region" description="Acidic residues" evidence="5">
    <location>
        <begin position="270"/>
        <end position="282"/>
    </location>
</feature>
<dbReference type="Proteomes" id="UP001164746">
    <property type="component" value="Chromosome 15"/>
</dbReference>
<feature type="compositionally biased region" description="Acidic residues" evidence="5">
    <location>
        <begin position="184"/>
        <end position="198"/>
    </location>
</feature>
<keyword evidence="3" id="KW-0235">DNA replication</keyword>
<evidence type="ECO:0000256" key="3">
    <source>
        <dbReference type="ARBA" id="ARBA00022705"/>
    </source>
</evidence>
<dbReference type="InterPro" id="IPR041913">
    <property type="entry name" value="POLD3_sf"/>
</dbReference>
<sequence>MTVDCLFLENIDEYVNDESKIVTYKWLSQTLQVNCNVAKQMLYQFVQTERNEKGNDNITVTYFVSGLTKPDGEGVQDSNALYTTDYEKFKENKAAPVSAKPAQKPMTKSAIQNMFAAKAEKKPAQEKGKAEKSPQKQEEPKAKQEQKGKGKAAAKKQGGMTAFFSKQADDEAIFQRKRRRTDQDLFDSESEEEMEAEPESPVPPTPPREKTPEPKPDSPVIEVEEDPIPNNPPIEESNKGGKGKRRVKRRKHVNKTYMDKDGFMVTEKVWEEESTDASEAEEPVAKEAKKGPQTKSPAKGKRKASPKKPSPGKKNSGKQTSLTSFFKKS</sequence>
<dbReference type="InterPro" id="IPR019038">
    <property type="entry name" value="POLD3"/>
</dbReference>
<evidence type="ECO:0000313" key="7">
    <source>
        <dbReference type="Proteomes" id="UP001164746"/>
    </source>
</evidence>
<feature type="compositionally biased region" description="Basic and acidic residues" evidence="5">
    <location>
        <begin position="207"/>
        <end position="216"/>
    </location>
</feature>
<dbReference type="PANTHER" id="PTHR17598">
    <property type="entry name" value="DNA POLYMERASE DELTA SUBUNIT 3"/>
    <property type="match status" value="1"/>
</dbReference>
<name>A0ABY7FZ07_MYAAR</name>
<evidence type="ECO:0000256" key="5">
    <source>
        <dbReference type="SAM" id="MobiDB-lite"/>
    </source>
</evidence>
<accession>A0ABY7FZ07</accession>
<feature type="compositionally biased region" description="Basic and acidic residues" evidence="5">
    <location>
        <begin position="118"/>
        <end position="148"/>
    </location>
</feature>